<evidence type="ECO:0000256" key="5">
    <source>
        <dbReference type="ARBA" id="ARBA00023152"/>
    </source>
</evidence>
<dbReference type="GO" id="GO:0005829">
    <property type="term" value="C:cytosol"/>
    <property type="evidence" value="ECO:0007669"/>
    <property type="project" value="TreeGrafter"/>
</dbReference>
<dbReference type="PANTHER" id="PTHR21139">
    <property type="entry name" value="TRIOSEPHOSPHATE ISOMERASE"/>
    <property type="match status" value="1"/>
</dbReference>
<dbReference type="PROSITE" id="PS00171">
    <property type="entry name" value="TIM_1"/>
    <property type="match status" value="1"/>
</dbReference>
<accession>A0A381RKC2</accession>
<name>A0A381RKC2_9ZZZZ</name>
<dbReference type="PANTHER" id="PTHR21139:SF42">
    <property type="entry name" value="TRIOSEPHOSPHATE ISOMERASE"/>
    <property type="match status" value="1"/>
</dbReference>
<gene>
    <name evidence="7" type="ORF">METZ01_LOCUS44635</name>
</gene>
<evidence type="ECO:0000313" key="7">
    <source>
        <dbReference type="EMBL" id="SUZ91781.1"/>
    </source>
</evidence>
<comment type="pathway">
    <text evidence="1">Carbohydrate degradation; glycolysis; D-glyceraldehyde 3-phosphate from glycerone phosphate: step 1/1.</text>
</comment>
<evidence type="ECO:0000256" key="2">
    <source>
        <dbReference type="ARBA" id="ARBA00011940"/>
    </source>
</evidence>
<evidence type="ECO:0000256" key="6">
    <source>
        <dbReference type="ARBA" id="ARBA00023235"/>
    </source>
</evidence>
<reference evidence="7" key="1">
    <citation type="submission" date="2018-05" db="EMBL/GenBank/DDBJ databases">
        <authorList>
            <person name="Lanie J.A."/>
            <person name="Ng W.-L."/>
            <person name="Kazmierczak K.M."/>
            <person name="Andrzejewski T.M."/>
            <person name="Davidsen T.M."/>
            <person name="Wayne K.J."/>
            <person name="Tettelin H."/>
            <person name="Glass J.I."/>
            <person name="Rusch D."/>
            <person name="Podicherti R."/>
            <person name="Tsui H.-C.T."/>
            <person name="Winkler M.E."/>
        </authorList>
    </citation>
    <scope>NUCLEOTIDE SEQUENCE</scope>
</reference>
<dbReference type="NCBIfam" id="TIGR00419">
    <property type="entry name" value="tim"/>
    <property type="match status" value="1"/>
</dbReference>
<dbReference type="GO" id="GO:0019563">
    <property type="term" value="P:glycerol catabolic process"/>
    <property type="evidence" value="ECO:0007669"/>
    <property type="project" value="TreeGrafter"/>
</dbReference>
<dbReference type="PROSITE" id="PS51440">
    <property type="entry name" value="TIM_2"/>
    <property type="match status" value="1"/>
</dbReference>
<keyword evidence="6" id="KW-0413">Isomerase</keyword>
<dbReference type="InterPro" id="IPR035990">
    <property type="entry name" value="TIM_sf"/>
</dbReference>
<dbReference type="GO" id="GO:0006096">
    <property type="term" value="P:glycolytic process"/>
    <property type="evidence" value="ECO:0007669"/>
    <property type="project" value="UniProtKB-KW"/>
</dbReference>
<evidence type="ECO:0000256" key="3">
    <source>
        <dbReference type="ARBA" id="ARBA00022432"/>
    </source>
</evidence>
<dbReference type="InterPro" id="IPR022896">
    <property type="entry name" value="TrioseP_Isoase_bac/euk"/>
</dbReference>
<protein>
    <recommendedName>
        <fullName evidence="2">triose-phosphate isomerase</fullName>
        <ecNumber evidence="2">5.3.1.1</ecNumber>
    </recommendedName>
</protein>
<dbReference type="EMBL" id="UINC01002004">
    <property type="protein sequence ID" value="SUZ91781.1"/>
    <property type="molecule type" value="Genomic_DNA"/>
</dbReference>
<dbReference type="InterPro" id="IPR000652">
    <property type="entry name" value="Triosephosphate_isomerase"/>
</dbReference>
<dbReference type="GO" id="GO:0006094">
    <property type="term" value="P:gluconeogenesis"/>
    <property type="evidence" value="ECO:0007669"/>
    <property type="project" value="UniProtKB-KW"/>
</dbReference>
<keyword evidence="4" id="KW-0963">Cytoplasm</keyword>
<sequence>MYENMKSGNKNLIAGNWKMNGLKKDLSFLRNLLLFIKNKNLKSTEILICPPFTLIDTFSNLSKNTPLKIGAQDCHFEESGAYTGEISANMLKNLGVSYVILGHSERRRYCKENNHLINSKIKIAQKSGLKTILCIGETLSERKKKSTLRVIGRQIKDSLKGNIDPMNLEIAYEPVWAIGTGQIPSAEDIFLVHAFIKDKLDSFYGKKAKNIRILYGGSVNSKNISSIFGIDNVTGALIGGGSLKISEFKSLVVQSIKY</sequence>
<dbReference type="EC" id="5.3.1.1" evidence="2"/>
<dbReference type="CDD" id="cd00311">
    <property type="entry name" value="TIM"/>
    <property type="match status" value="1"/>
</dbReference>
<evidence type="ECO:0000256" key="1">
    <source>
        <dbReference type="ARBA" id="ARBA00004680"/>
    </source>
</evidence>
<keyword evidence="5" id="KW-0324">Glycolysis</keyword>
<dbReference type="Pfam" id="PF00121">
    <property type="entry name" value="TIM"/>
    <property type="match status" value="1"/>
</dbReference>
<dbReference type="GO" id="GO:0004807">
    <property type="term" value="F:triose-phosphate isomerase activity"/>
    <property type="evidence" value="ECO:0007669"/>
    <property type="project" value="UniProtKB-EC"/>
</dbReference>
<evidence type="ECO:0000256" key="4">
    <source>
        <dbReference type="ARBA" id="ARBA00022490"/>
    </source>
</evidence>
<dbReference type="FunFam" id="3.20.20.70:FF:000016">
    <property type="entry name" value="Triosephosphate isomerase"/>
    <property type="match status" value="1"/>
</dbReference>
<dbReference type="Gene3D" id="3.20.20.70">
    <property type="entry name" value="Aldolase class I"/>
    <property type="match status" value="1"/>
</dbReference>
<dbReference type="GO" id="GO:0046166">
    <property type="term" value="P:glyceraldehyde-3-phosphate biosynthetic process"/>
    <property type="evidence" value="ECO:0007669"/>
    <property type="project" value="TreeGrafter"/>
</dbReference>
<dbReference type="InterPro" id="IPR013785">
    <property type="entry name" value="Aldolase_TIM"/>
</dbReference>
<organism evidence="7">
    <name type="scientific">marine metagenome</name>
    <dbReference type="NCBI Taxonomy" id="408172"/>
    <lineage>
        <taxon>unclassified sequences</taxon>
        <taxon>metagenomes</taxon>
        <taxon>ecological metagenomes</taxon>
    </lineage>
</organism>
<dbReference type="InterPro" id="IPR020861">
    <property type="entry name" value="Triosephosphate_isomerase_AS"/>
</dbReference>
<proteinExistence type="inferred from homology"/>
<dbReference type="HAMAP" id="MF_00147_B">
    <property type="entry name" value="TIM_B"/>
    <property type="match status" value="1"/>
</dbReference>
<dbReference type="AlphaFoldDB" id="A0A381RKC2"/>
<dbReference type="SUPFAM" id="SSF51351">
    <property type="entry name" value="Triosephosphate isomerase (TIM)"/>
    <property type="match status" value="1"/>
</dbReference>
<keyword evidence="3" id="KW-0312">Gluconeogenesis</keyword>